<keyword evidence="3" id="KW-1185">Reference proteome</keyword>
<organism evidence="2 3">
    <name type="scientific">Pseudomonas vranovensis</name>
    <dbReference type="NCBI Taxonomy" id="321661"/>
    <lineage>
        <taxon>Bacteria</taxon>
        <taxon>Pseudomonadati</taxon>
        <taxon>Pseudomonadota</taxon>
        <taxon>Gammaproteobacteria</taxon>
        <taxon>Pseudomonadales</taxon>
        <taxon>Pseudomonadaceae</taxon>
        <taxon>Pseudomonas</taxon>
    </lineage>
</organism>
<dbReference type="RefSeq" id="WP_123567078.1">
    <property type="nucleotide sequence ID" value="NZ_MOAM01000027.1"/>
</dbReference>
<dbReference type="AlphaFoldDB" id="A0A423D7U4"/>
<evidence type="ECO:0000256" key="1">
    <source>
        <dbReference type="SAM" id="MobiDB-lite"/>
    </source>
</evidence>
<evidence type="ECO:0000313" key="3">
    <source>
        <dbReference type="Proteomes" id="UP000285286"/>
    </source>
</evidence>
<accession>A0A423D7U4</accession>
<name>A0A423D7U4_9PSED</name>
<evidence type="ECO:0000313" key="2">
    <source>
        <dbReference type="EMBL" id="ROL67650.1"/>
    </source>
</evidence>
<feature type="compositionally biased region" description="Low complexity" evidence="1">
    <location>
        <begin position="238"/>
        <end position="264"/>
    </location>
</feature>
<feature type="region of interest" description="Disordered" evidence="1">
    <location>
        <begin position="211"/>
        <end position="264"/>
    </location>
</feature>
<reference evidence="2 3" key="1">
    <citation type="submission" date="2016-10" db="EMBL/GenBank/DDBJ databases">
        <title>Comparative genome analysis of multiple Pseudomonas spp. focuses on biocontrol and plant growth promoting traits.</title>
        <authorList>
            <person name="Tao X.-Y."/>
            <person name="Taylor C.G."/>
        </authorList>
    </citation>
    <scope>NUCLEOTIDE SEQUENCE [LARGE SCALE GENOMIC DNA]</scope>
    <source>
        <strain evidence="2 3">15D11</strain>
    </source>
</reference>
<sequence length="344" mass="35793">MSASAKKPAFPLNCANGECGKALCGPVLFCPYCGASSQVVASAPVAAPAAEAAAVVASKTPTAPAPVAKAPEPPRQVTISSAEIERTVAASAPPQAPVVAQVSKPRNVARQAALAIAVLVAVGGYAAYQMNARKALQQFETELAAGQGCLRLNQFNCALEKAESALRIESKDPRAISLLQRAQAGLEGQQRDQQAQAQAAAAAASAAATRKAAAEQAQREQQARELAAKEQQLRDEQTQLAKRQQQLEQQARSAPPVQPRVAPVARPVQRPAAPAANAGLVGQQLSQARSALARRDGATARSLANRVLSQDPGNRQAQIILRQAEQLRGQSFNTPKGLGGVIIE</sequence>
<protein>
    <submittedName>
        <fullName evidence="2">Uncharacterized protein</fullName>
    </submittedName>
</protein>
<feature type="compositionally biased region" description="Basic and acidic residues" evidence="1">
    <location>
        <begin position="217"/>
        <end position="237"/>
    </location>
</feature>
<dbReference type="EMBL" id="MOAM01000027">
    <property type="protein sequence ID" value="ROL67650.1"/>
    <property type="molecule type" value="Genomic_DNA"/>
</dbReference>
<gene>
    <name evidence="2" type="ORF">BHU25_19240</name>
</gene>
<dbReference type="Proteomes" id="UP000285286">
    <property type="component" value="Unassembled WGS sequence"/>
</dbReference>
<proteinExistence type="predicted"/>
<comment type="caution">
    <text evidence="2">The sequence shown here is derived from an EMBL/GenBank/DDBJ whole genome shotgun (WGS) entry which is preliminary data.</text>
</comment>